<dbReference type="AlphaFoldDB" id="A0AAD1RW55"/>
<protein>
    <submittedName>
        <fullName evidence="1">Uncharacterized protein</fullName>
    </submittedName>
</protein>
<accession>A0AAD1RW55</accession>
<evidence type="ECO:0000313" key="2">
    <source>
        <dbReference type="Proteomes" id="UP001295444"/>
    </source>
</evidence>
<reference evidence="1" key="1">
    <citation type="submission" date="2022-03" db="EMBL/GenBank/DDBJ databases">
        <authorList>
            <person name="Alioto T."/>
            <person name="Alioto T."/>
            <person name="Gomez Garrido J."/>
        </authorList>
    </citation>
    <scope>NUCLEOTIDE SEQUENCE</scope>
</reference>
<name>A0AAD1RW55_PELCU</name>
<dbReference type="EMBL" id="OW240915">
    <property type="protein sequence ID" value="CAH2282684.1"/>
    <property type="molecule type" value="Genomic_DNA"/>
</dbReference>
<sequence>MESLYNSSSKVSVSEEGDYGARAMSRLTHSPAKSQIMEEKLSDILGELRRNIAVDISMFRGVSAHLQNTEINTAAQETRLVTIEQQLLALQKTQRQHQDSGAALEDKRHWKNIKVHGLPDTVETAELPHLFRNV</sequence>
<keyword evidence="2" id="KW-1185">Reference proteome</keyword>
<gene>
    <name evidence="1" type="ORF">PECUL_23A002027</name>
</gene>
<organism evidence="1 2">
    <name type="scientific">Pelobates cultripes</name>
    <name type="common">Western spadefoot toad</name>
    <dbReference type="NCBI Taxonomy" id="61616"/>
    <lineage>
        <taxon>Eukaryota</taxon>
        <taxon>Metazoa</taxon>
        <taxon>Chordata</taxon>
        <taxon>Craniata</taxon>
        <taxon>Vertebrata</taxon>
        <taxon>Euteleostomi</taxon>
        <taxon>Amphibia</taxon>
        <taxon>Batrachia</taxon>
        <taxon>Anura</taxon>
        <taxon>Pelobatoidea</taxon>
        <taxon>Pelobatidae</taxon>
        <taxon>Pelobates</taxon>
    </lineage>
</organism>
<evidence type="ECO:0000313" key="1">
    <source>
        <dbReference type="EMBL" id="CAH2282684.1"/>
    </source>
</evidence>
<proteinExistence type="predicted"/>
<dbReference type="Proteomes" id="UP001295444">
    <property type="component" value="Chromosome 04"/>
</dbReference>